<dbReference type="KEGG" id="bok:DM82_5631"/>
<name>A0AAI8BBB0_9BURK</name>
<dbReference type="AlphaFoldDB" id="A0AAI8BBB0"/>
<gene>
    <name evidence="2" type="ORF">DM82_5631</name>
</gene>
<evidence type="ECO:0000313" key="2">
    <source>
        <dbReference type="EMBL" id="AIO68961.1"/>
    </source>
</evidence>
<keyword evidence="3" id="KW-1185">Reference proteome</keyword>
<reference evidence="2 3" key="1">
    <citation type="submission" date="2014-06" db="EMBL/GenBank/DDBJ databases">
        <authorList>
            <person name="Bishop-Lilly K.A."/>
            <person name="Broomall S.M."/>
            <person name="Chain P.S."/>
            <person name="Chertkov O."/>
            <person name="Coyne S.R."/>
            <person name="Daligault H.E."/>
            <person name="Davenport K.W."/>
            <person name="Erkkila T."/>
            <person name="Frey K.G."/>
            <person name="Gibbons H.S."/>
            <person name="Gu W."/>
            <person name="Jaissle J."/>
            <person name="Johnson S.L."/>
            <person name="Koroleva G.I."/>
            <person name="Ladner J.T."/>
            <person name="Lo C.-C."/>
            <person name="Minogue T.D."/>
            <person name="Munk C."/>
            <person name="Palacios G.F."/>
            <person name="Redden C.L."/>
            <person name="Rosenzweig C.N."/>
            <person name="Scholz M.B."/>
            <person name="Teshima H."/>
            <person name="Xu Y."/>
        </authorList>
    </citation>
    <scope>NUCLEOTIDE SEQUENCE [LARGE SCALE GENOMIC DNA]</scope>
    <source>
        <strain evidence="2 3">EO147</strain>
    </source>
</reference>
<dbReference type="Proteomes" id="UP000029424">
    <property type="component" value="Chromosome 2"/>
</dbReference>
<accession>A0AAI8BBB0</accession>
<sequence length="84" mass="9614">MTELVPASLLTDIRRMIDSARTRTAAAVNAELTLLYWQVGCRIRDDVLGGERASYGQQILPALARQLHVWEWRAPTWRPALRLK</sequence>
<feature type="domain" description="YhcG N-terminal" evidence="1">
    <location>
        <begin position="12"/>
        <end position="68"/>
    </location>
</feature>
<evidence type="ECO:0000313" key="3">
    <source>
        <dbReference type="Proteomes" id="UP000029424"/>
    </source>
</evidence>
<evidence type="ECO:0000259" key="1">
    <source>
        <dbReference type="Pfam" id="PF17761"/>
    </source>
</evidence>
<organism evidence="2 3">
    <name type="scientific">Burkholderia oklahomensis</name>
    <dbReference type="NCBI Taxonomy" id="342113"/>
    <lineage>
        <taxon>Bacteria</taxon>
        <taxon>Pseudomonadati</taxon>
        <taxon>Pseudomonadota</taxon>
        <taxon>Betaproteobacteria</taxon>
        <taxon>Burkholderiales</taxon>
        <taxon>Burkholderiaceae</taxon>
        <taxon>Burkholderia</taxon>
        <taxon>pseudomallei group</taxon>
    </lineage>
</organism>
<dbReference type="InterPro" id="IPR041527">
    <property type="entry name" value="YhcG_N"/>
</dbReference>
<protein>
    <recommendedName>
        <fullName evidence="1">YhcG N-terminal domain-containing protein</fullName>
    </recommendedName>
</protein>
<dbReference type="Pfam" id="PF17761">
    <property type="entry name" value="DUF1016_N"/>
    <property type="match status" value="1"/>
</dbReference>
<proteinExistence type="predicted"/>
<dbReference type="EMBL" id="CP008727">
    <property type="protein sequence ID" value="AIO68961.1"/>
    <property type="molecule type" value="Genomic_DNA"/>
</dbReference>